<dbReference type="SUPFAM" id="SSF141571">
    <property type="entry name" value="Pentapeptide repeat-like"/>
    <property type="match status" value="1"/>
</dbReference>
<accession>A0A0L7LEA8</accession>
<sequence length="382" mass="42179">MEHVVFQPDCMSVMEPTCEEDGDQQQRRQQLINFGHAHYKDCSEDFVDLTNGKYCAGVVAFVSISVKNIDIHRENIGYATSLANNKGFAIYKSRKTLLSFGGAVATELSELLETSKDIVTEPLTENNQDIANTNLAATNLAATNLTATNLVNTNLAATNLVTTNLVNTNRTSNHTKPLLEGSPLVKNLRKDSIDTPLVNVSVPVKNVAPVAKTHPMPAAAVPLPRVPANQRPPPTIHPVQPRPNSNVSYVLQPVMGGVVPPMYAPPRLAAPPLPPVYPNYYEYGPWHFYEPHGNVNLNFNIPPKNLVVNSRAGSVECKNACREGETLQYAPQPNRGCWIKPTIFYDGFWTEQKVKKWVAEQVEKQFPDEQKAPSPGKHDVKQ</sequence>
<dbReference type="EMBL" id="JTDY01001496">
    <property type="protein sequence ID" value="KOB73730.1"/>
    <property type="molecule type" value="Genomic_DNA"/>
</dbReference>
<dbReference type="GO" id="GO:0006310">
    <property type="term" value="P:DNA recombination"/>
    <property type="evidence" value="ECO:0007669"/>
    <property type="project" value="UniProtKB-ARBA"/>
</dbReference>
<reference evidence="1 2" key="1">
    <citation type="journal article" date="2015" name="Genome Biol. Evol.">
        <title>The genome of winter moth (Operophtera brumata) provides a genomic perspective on sexual dimorphism and phenology.</title>
        <authorList>
            <person name="Derks M.F."/>
            <person name="Smit S."/>
            <person name="Salis L."/>
            <person name="Schijlen E."/>
            <person name="Bossers A."/>
            <person name="Mateman C."/>
            <person name="Pijl A.S."/>
            <person name="de Ridder D."/>
            <person name="Groenen M.A."/>
            <person name="Visser M.E."/>
            <person name="Megens H.J."/>
        </authorList>
    </citation>
    <scope>NUCLEOTIDE SEQUENCE [LARGE SCALE GENOMIC DNA]</scope>
    <source>
        <strain evidence="1">WM2013NL</strain>
        <tissue evidence="1">Head and thorax</tissue>
    </source>
</reference>
<organism evidence="1 2">
    <name type="scientific">Operophtera brumata</name>
    <name type="common">Winter moth</name>
    <name type="synonym">Phalaena brumata</name>
    <dbReference type="NCBI Taxonomy" id="104452"/>
    <lineage>
        <taxon>Eukaryota</taxon>
        <taxon>Metazoa</taxon>
        <taxon>Ecdysozoa</taxon>
        <taxon>Arthropoda</taxon>
        <taxon>Hexapoda</taxon>
        <taxon>Insecta</taxon>
        <taxon>Pterygota</taxon>
        <taxon>Neoptera</taxon>
        <taxon>Endopterygota</taxon>
        <taxon>Lepidoptera</taxon>
        <taxon>Glossata</taxon>
        <taxon>Ditrysia</taxon>
        <taxon>Geometroidea</taxon>
        <taxon>Geometridae</taxon>
        <taxon>Larentiinae</taxon>
        <taxon>Operophtera</taxon>
    </lineage>
</organism>
<evidence type="ECO:0000313" key="2">
    <source>
        <dbReference type="Proteomes" id="UP000037510"/>
    </source>
</evidence>
<gene>
    <name evidence="1" type="ORF">OBRU01_10225</name>
</gene>
<name>A0A0L7LEA8_OPEBR</name>
<proteinExistence type="predicted"/>
<evidence type="ECO:0000313" key="1">
    <source>
        <dbReference type="EMBL" id="KOB73730.1"/>
    </source>
</evidence>
<dbReference type="GO" id="GO:0006302">
    <property type="term" value="P:double-strand break repair"/>
    <property type="evidence" value="ECO:0007669"/>
    <property type="project" value="UniProtKB-ARBA"/>
</dbReference>
<protein>
    <submittedName>
        <fullName evidence="1">DNA repair protein RAD52-like protein</fullName>
    </submittedName>
</protein>
<comment type="caution">
    <text evidence="1">The sequence shown here is derived from an EMBL/GenBank/DDBJ whole genome shotgun (WGS) entry which is preliminary data.</text>
</comment>
<dbReference type="Proteomes" id="UP000037510">
    <property type="component" value="Unassembled WGS sequence"/>
</dbReference>
<keyword evidence="2" id="KW-1185">Reference proteome</keyword>
<dbReference type="AlphaFoldDB" id="A0A0L7LEA8"/>
<dbReference type="Gene3D" id="3.30.390.80">
    <property type="entry name" value="DNA repair protein Rad52/59/22"/>
    <property type="match status" value="1"/>
</dbReference>
<dbReference type="InterPro" id="IPR042525">
    <property type="entry name" value="Rad52_Rad59_Rad22_sf"/>
</dbReference>